<proteinExistence type="predicted"/>
<dbReference type="EMBL" id="CAJOBJ010103775">
    <property type="protein sequence ID" value="CAF4599837.1"/>
    <property type="molecule type" value="Genomic_DNA"/>
</dbReference>
<feature type="non-terminal residue" evidence="3">
    <location>
        <position position="1"/>
    </location>
</feature>
<evidence type="ECO:0000313" key="8">
    <source>
        <dbReference type="EMBL" id="CAF4696896.1"/>
    </source>
</evidence>
<evidence type="ECO:0000313" key="5">
    <source>
        <dbReference type="EMBL" id="CAF4294771.1"/>
    </source>
</evidence>
<dbReference type="EMBL" id="CAJOBI010101014">
    <property type="protein sequence ID" value="CAF4587823.1"/>
    <property type="molecule type" value="Genomic_DNA"/>
</dbReference>
<sequence length="52" mass="6307">MRWKKIVIQHLAEKFGLVPKSKHQRNTLQLADKLKTDIHNFYQRDDISYQLL</sequence>
<evidence type="ECO:0000313" key="1">
    <source>
        <dbReference type="EMBL" id="CAF1182850.1"/>
    </source>
</evidence>
<dbReference type="OrthoDB" id="6375801at2759"/>
<reference evidence="3" key="1">
    <citation type="submission" date="2021-02" db="EMBL/GenBank/DDBJ databases">
        <authorList>
            <person name="Nowell W R."/>
        </authorList>
    </citation>
    <scope>NUCLEOTIDE SEQUENCE</scope>
</reference>
<accession>A0A816NLN3</accession>
<dbReference type="Proteomes" id="UP000663834">
    <property type="component" value="Unassembled WGS sequence"/>
</dbReference>
<evidence type="ECO:0000313" key="4">
    <source>
        <dbReference type="EMBL" id="CAF2046311.1"/>
    </source>
</evidence>
<dbReference type="EMBL" id="CAJNOV010004644">
    <property type="protein sequence ID" value="CAF1182850.1"/>
    <property type="molecule type" value="Genomic_DNA"/>
</dbReference>
<comment type="caution">
    <text evidence="3">The sequence shown here is derived from an EMBL/GenBank/DDBJ whole genome shotgun (WGS) entry which is preliminary data.</text>
</comment>
<dbReference type="Proteomes" id="UP000681720">
    <property type="component" value="Unassembled WGS sequence"/>
</dbReference>
<gene>
    <name evidence="8" type="ORF">BYL167_LOCUS43943</name>
    <name evidence="1" type="ORF">CJN711_LOCUS11107</name>
    <name evidence="7" type="ORF">GIL414_LOCUS38870</name>
    <name evidence="2" type="ORF">KQP761_LOCUS25006</name>
    <name evidence="4" type="ORF">MBJ925_LOCUS12199</name>
    <name evidence="6" type="ORF">SMN809_LOCUS38552</name>
    <name evidence="5" type="ORF">UXM345_LOCUS33077</name>
    <name evidence="3" type="ORF">XDN619_LOCUS5956</name>
</gene>
<dbReference type="Proteomes" id="UP000676336">
    <property type="component" value="Unassembled WGS sequence"/>
</dbReference>
<dbReference type="EMBL" id="CAJNRG010001639">
    <property type="protein sequence ID" value="CAF2036145.1"/>
    <property type="molecule type" value="Genomic_DNA"/>
</dbReference>
<evidence type="ECO:0000313" key="6">
    <source>
        <dbReference type="EMBL" id="CAF4587823.1"/>
    </source>
</evidence>
<dbReference type="Proteomes" id="UP000663824">
    <property type="component" value="Unassembled WGS sequence"/>
</dbReference>
<dbReference type="Proteomes" id="UP000663855">
    <property type="component" value="Unassembled WGS sequence"/>
</dbReference>
<dbReference type="Proteomes" id="UP000681967">
    <property type="component" value="Unassembled WGS sequence"/>
</dbReference>
<dbReference type="EMBL" id="CAJOBH010118141">
    <property type="protein sequence ID" value="CAF4696896.1"/>
    <property type="molecule type" value="Genomic_DNA"/>
</dbReference>
<protein>
    <submittedName>
        <fullName evidence="3">Uncharacterized protein</fullName>
    </submittedName>
</protein>
<feature type="non-terminal residue" evidence="3">
    <location>
        <position position="52"/>
    </location>
</feature>
<dbReference type="AlphaFoldDB" id="A0A816NLN3"/>
<evidence type="ECO:0000313" key="9">
    <source>
        <dbReference type="Proteomes" id="UP000663887"/>
    </source>
</evidence>
<organism evidence="3 9">
    <name type="scientific">Rotaria magnacalcarata</name>
    <dbReference type="NCBI Taxonomy" id="392030"/>
    <lineage>
        <taxon>Eukaryota</taxon>
        <taxon>Metazoa</taxon>
        <taxon>Spiralia</taxon>
        <taxon>Gnathifera</taxon>
        <taxon>Rotifera</taxon>
        <taxon>Eurotatoria</taxon>
        <taxon>Bdelloidea</taxon>
        <taxon>Philodinida</taxon>
        <taxon>Philodinidae</taxon>
        <taxon>Rotaria</taxon>
    </lineage>
</organism>
<evidence type="ECO:0000313" key="2">
    <source>
        <dbReference type="EMBL" id="CAF1623705.1"/>
    </source>
</evidence>
<dbReference type="Proteomes" id="UP000663887">
    <property type="component" value="Unassembled WGS sequence"/>
</dbReference>
<evidence type="ECO:0000313" key="7">
    <source>
        <dbReference type="EMBL" id="CAF4599837.1"/>
    </source>
</evidence>
<dbReference type="EMBL" id="CAJNOW010013724">
    <property type="protein sequence ID" value="CAF1623705.1"/>
    <property type="molecule type" value="Genomic_DNA"/>
</dbReference>
<dbReference type="EMBL" id="CAJOBF010010669">
    <property type="protein sequence ID" value="CAF4294771.1"/>
    <property type="molecule type" value="Genomic_DNA"/>
</dbReference>
<dbReference type="EMBL" id="CAJNRE010005536">
    <property type="protein sequence ID" value="CAF2046311.1"/>
    <property type="molecule type" value="Genomic_DNA"/>
</dbReference>
<name>A0A816NLN3_9BILA</name>
<dbReference type="Proteomes" id="UP000663842">
    <property type="component" value="Unassembled WGS sequence"/>
</dbReference>
<evidence type="ECO:0000313" key="3">
    <source>
        <dbReference type="EMBL" id="CAF2036145.1"/>
    </source>
</evidence>